<sequence length="117" mass="12779">MRRQNVVQAAEAWARSAKVSRRIRISTSISSGRVVSSSSKVILLLAFVQTPDLENGFRRRTRFKTEESGQAEEEGGKTTAEGGDREMRALEVAAATVDPSERRCGESGVRALRPCLG</sequence>
<gene>
    <name evidence="2" type="ORF">E2562_019911</name>
</gene>
<evidence type="ECO:0000313" key="3">
    <source>
        <dbReference type="Proteomes" id="UP000479710"/>
    </source>
</evidence>
<dbReference type="AlphaFoldDB" id="A0A6G1EXL4"/>
<evidence type="ECO:0000313" key="2">
    <source>
        <dbReference type="EMBL" id="KAF0929329.1"/>
    </source>
</evidence>
<organism evidence="2 3">
    <name type="scientific">Oryza meyeriana var. granulata</name>
    <dbReference type="NCBI Taxonomy" id="110450"/>
    <lineage>
        <taxon>Eukaryota</taxon>
        <taxon>Viridiplantae</taxon>
        <taxon>Streptophyta</taxon>
        <taxon>Embryophyta</taxon>
        <taxon>Tracheophyta</taxon>
        <taxon>Spermatophyta</taxon>
        <taxon>Magnoliopsida</taxon>
        <taxon>Liliopsida</taxon>
        <taxon>Poales</taxon>
        <taxon>Poaceae</taxon>
        <taxon>BOP clade</taxon>
        <taxon>Oryzoideae</taxon>
        <taxon>Oryzeae</taxon>
        <taxon>Oryzinae</taxon>
        <taxon>Oryza</taxon>
        <taxon>Oryza meyeriana</taxon>
    </lineage>
</organism>
<proteinExistence type="predicted"/>
<accession>A0A6G1EXL4</accession>
<reference evidence="2 3" key="1">
    <citation type="submission" date="2019-11" db="EMBL/GenBank/DDBJ databases">
        <title>Whole genome sequence of Oryza granulata.</title>
        <authorList>
            <person name="Li W."/>
        </authorList>
    </citation>
    <scope>NUCLEOTIDE SEQUENCE [LARGE SCALE GENOMIC DNA]</scope>
    <source>
        <strain evidence="3">cv. Menghai</strain>
        <tissue evidence="2">Leaf</tissue>
    </source>
</reference>
<dbReference type="Proteomes" id="UP000479710">
    <property type="component" value="Unassembled WGS sequence"/>
</dbReference>
<name>A0A6G1EXL4_9ORYZ</name>
<evidence type="ECO:0000256" key="1">
    <source>
        <dbReference type="SAM" id="MobiDB-lite"/>
    </source>
</evidence>
<dbReference type="EMBL" id="SPHZ02000002">
    <property type="protein sequence ID" value="KAF0929329.1"/>
    <property type="molecule type" value="Genomic_DNA"/>
</dbReference>
<comment type="caution">
    <text evidence="2">The sequence shown here is derived from an EMBL/GenBank/DDBJ whole genome shotgun (WGS) entry which is preliminary data.</text>
</comment>
<feature type="region of interest" description="Disordered" evidence="1">
    <location>
        <begin position="58"/>
        <end position="85"/>
    </location>
</feature>
<keyword evidence="3" id="KW-1185">Reference proteome</keyword>
<protein>
    <submittedName>
        <fullName evidence="2">Uncharacterized protein</fullName>
    </submittedName>
</protein>